<dbReference type="InterPro" id="IPR050979">
    <property type="entry name" value="LD-transpeptidase"/>
</dbReference>
<dbReference type="OrthoDB" id="9795305at2"/>
<evidence type="ECO:0000256" key="7">
    <source>
        <dbReference type="ARBA" id="ARBA00022984"/>
    </source>
</evidence>
<dbReference type="GO" id="GO:0016757">
    <property type="term" value="F:glycosyltransferase activity"/>
    <property type="evidence" value="ECO:0007669"/>
    <property type="project" value="UniProtKB-KW"/>
</dbReference>
<name>A0A1E3V6P8_9HYPH</name>
<dbReference type="Proteomes" id="UP000094342">
    <property type="component" value="Unassembled WGS sequence"/>
</dbReference>
<evidence type="ECO:0000313" key="13">
    <source>
        <dbReference type="Proteomes" id="UP000094342"/>
    </source>
</evidence>
<keyword evidence="4" id="KW-0808">Transferase</keyword>
<keyword evidence="8 9" id="KW-0961">Cell wall biogenesis/degradation</keyword>
<dbReference type="InterPro" id="IPR038063">
    <property type="entry name" value="Transpep_catalytic_dom"/>
</dbReference>
<dbReference type="FunFam" id="2.40.440.10:FF:000002">
    <property type="entry name" value="L,D-transpeptidase ErfK/SrfK"/>
    <property type="match status" value="1"/>
</dbReference>
<dbReference type="EMBL" id="LYBW01000062">
    <property type="protein sequence ID" value="ODR89322.1"/>
    <property type="molecule type" value="Genomic_DNA"/>
</dbReference>
<comment type="pathway">
    <text evidence="1 9">Cell wall biogenesis; peptidoglycan biosynthesis.</text>
</comment>
<protein>
    <recommendedName>
        <fullName evidence="11">L,D-TPase catalytic domain-containing protein</fullName>
    </recommendedName>
</protein>
<keyword evidence="6 9" id="KW-0133">Cell shape</keyword>
<evidence type="ECO:0000256" key="1">
    <source>
        <dbReference type="ARBA" id="ARBA00004752"/>
    </source>
</evidence>
<dbReference type="Pfam" id="PF03734">
    <property type="entry name" value="YkuD"/>
    <property type="match status" value="1"/>
</dbReference>
<evidence type="ECO:0000256" key="10">
    <source>
        <dbReference type="SAM" id="SignalP"/>
    </source>
</evidence>
<dbReference type="GO" id="GO:0071972">
    <property type="term" value="F:peptidoglycan L,D-transpeptidase activity"/>
    <property type="evidence" value="ECO:0007669"/>
    <property type="project" value="TreeGrafter"/>
</dbReference>
<feature type="domain" description="L,D-TPase catalytic" evidence="11">
    <location>
        <begin position="93"/>
        <end position="222"/>
    </location>
</feature>
<keyword evidence="10" id="KW-0732">Signal</keyword>
<evidence type="ECO:0000259" key="11">
    <source>
        <dbReference type="PROSITE" id="PS52029"/>
    </source>
</evidence>
<sequence>MPDLRTLARRVLGPLILTALSLAVAGHVYAEQPSPPLLDKKNKRVWIEGGYIEFLMSLPAHPPRQYREKYLYRETTAFVPRHRVAYGTAEAPGTVVIDTTAYALYYIEPGGTAIRYSVGVGREGYGWHGTEMVTAKRSWPDWRPPAGMRARRPDLPAHMVGGPDNPLGARALYLGNTLYRIHGSNEPESVGRASSSGCFRMSNEDVIDLYERVRIGAKVVVL</sequence>
<dbReference type="Gene3D" id="2.40.440.10">
    <property type="entry name" value="L,D-transpeptidase catalytic domain-like"/>
    <property type="match status" value="1"/>
</dbReference>
<proteinExistence type="inferred from homology"/>
<keyword evidence="5" id="KW-0378">Hydrolase</keyword>
<dbReference type="GO" id="GO:0008360">
    <property type="term" value="P:regulation of cell shape"/>
    <property type="evidence" value="ECO:0007669"/>
    <property type="project" value="UniProtKB-UniRule"/>
</dbReference>
<dbReference type="GO" id="GO:0005576">
    <property type="term" value="C:extracellular region"/>
    <property type="evidence" value="ECO:0007669"/>
    <property type="project" value="TreeGrafter"/>
</dbReference>
<dbReference type="AlphaFoldDB" id="A0A1E3V6P8"/>
<dbReference type="SUPFAM" id="SSF141523">
    <property type="entry name" value="L,D-transpeptidase catalytic domain-like"/>
    <property type="match status" value="1"/>
</dbReference>
<dbReference type="GO" id="GO:0071555">
    <property type="term" value="P:cell wall organization"/>
    <property type="evidence" value="ECO:0007669"/>
    <property type="project" value="UniProtKB-UniRule"/>
</dbReference>
<evidence type="ECO:0000256" key="8">
    <source>
        <dbReference type="ARBA" id="ARBA00023316"/>
    </source>
</evidence>
<dbReference type="InterPro" id="IPR005490">
    <property type="entry name" value="LD_TPept_cat_dom"/>
</dbReference>
<evidence type="ECO:0000313" key="12">
    <source>
        <dbReference type="EMBL" id="ODR89322.1"/>
    </source>
</evidence>
<feature type="chain" id="PRO_5009137952" description="L,D-TPase catalytic domain-containing protein" evidence="10">
    <location>
        <begin position="31"/>
        <end position="222"/>
    </location>
</feature>
<dbReference type="PANTHER" id="PTHR30582:SF24">
    <property type="entry name" value="L,D-TRANSPEPTIDASE ERFK_SRFK-RELATED"/>
    <property type="match status" value="1"/>
</dbReference>
<keyword evidence="7 9" id="KW-0573">Peptidoglycan synthesis</keyword>
<gene>
    <name evidence="12" type="ORF">A8M32_23090</name>
</gene>
<dbReference type="PROSITE" id="PS52029">
    <property type="entry name" value="LD_TPASE"/>
    <property type="match status" value="1"/>
</dbReference>
<dbReference type="UniPathway" id="UPA00219"/>
<dbReference type="RefSeq" id="WP_069460716.1">
    <property type="nucleotide sequence ID" value="NZ_CP034909.1"/>
</dbReference>
<organism evidence="12 13">
    <name type="scientific">Sinorhizobium alkalisoli</name>
    <dbReference type="NCBI Taxonomy" id="1752398"/>
    <lineage>
        <taxon>Bacteria</taxon>
        <taxon>Pseudomonadati</taxon>
        <taxon>Pseudomonadota</taxon>
        <taxon>Alphaproteobacteria</taxon>
        <taxon>Hyphomicrobiales</taxon>
        <taxon>Rhizobiaceae</taxon>
        <taxon>Sinorhizobium/Ensifer group</taxon>
        <taxon>Sinorhizobium</taxon>
    </lineage>
</organism>
<dbReference type="GO" id="GO:0018104">
    <property type="term" value="P:peptidoglycan-protein cross-linking"/>
    <property type="evidence" value="ECO:0007669"/>
    <property type="project" value="TreeGrafter"/>
</dbReference>
<comment type="caution">
    <text evidence="12">The sequence shown here is derived from an EMBL/GenBank/DDBJ whole genome shotgun (WGS) entry which is preliminary data.</text>
</comment>
<evidence type="ECO:0000256" key="2">
    <source>
        <dbReference type="ARBA" id="ARBA00005992"/>
    </source>
</evidence>
<keyword evidence="13" id="KW-1185">Reference proteome</keyword>
<feature type="active site" description="Nucleophile" evidence="9">
    <location>
        <position position="198"/>
    </location>
</feature>
<accession>A0A1E3V6P8</accession>
<evidence type="ECO:0000256" key="9">
    <source>
        <dbReference type="PROSITE-ProRule" id="PRU01373"/>
    </source>
</evidence>
<feature type="active site" description="Proton donor/acceptor" evidence="9">
    <location>
        <position position="182"/>
    </location>
</feature>
<evidence type="ECO:0000256" key="3">
    <source>
        <dbReference type="ARBA" id="ARBA00022676"/>
    </source>
</evidence>
<reference evidence="13" key="1">
    <citation type="submission" date="2016-05" db="EMBL/GenBank/DDBJ databases">
        <authorList>
            <person name="Li Y."/>
        </authorList>
    </citation>
    <scope>NUCLEOTIDE SEQUENCE [LARGE SCALE GENOMIC DNA]</scope>
    <source>
        <strain evidence="13">YIC4027</strain>
    </source>
</reference>
<keyword evidence="3" id="KW-0328">Glycosyltransferase</keyword>
<dbReference type="PANTHER" id="PTHR30582">
    <property type="entry name" value="L,D-TRANSPEPTIDASE"/>
    <property type="match status" value="1"/>
</dbReference>
<dbReference type="CDD" id="cd16913">
    <property type="entry name" value="YkuD_like"/>
    <property type="match status" value="1"/>
</dbReference>
<evidence type="ECO:0000256" key="5">
    <source>
        <dbReference type="ARBA" id="ARBA00022801"/>
    </source>
</evidence>
<evidence type="ECO:0000256" key="6">
    <source>
        <dbReference type="ARBA" id="ARBA00022960"/>
    </source>
</evidence>
<dbReference type="STRING" id="1752398.A8M32_23090"/>
<evidence type="ECO:0000256" key="4">
    <source>
        <dbReference type="ARBA" id="ARBA00022679"/>
    </source>
</evidence>
<comment type="similarity">
    <text evidence="2">Belongs to the YkuD family.</text>
</comment>
<feature type="signal peptide" evidence="10">
    <location>
        <begin position="1"/>
        <end position="30"/>
    </location>
</feature>